<keyword evidence="4 7" id="KW-0812">Transmembrane</keyword>
<keyword evidence="10" id="KW-1185">Reference proteome</keyword>
<dbReference type="Pfam" id="PF00884">
    <property type="entry name" value="Sulfatase"/>
    <property type="match status" value="1"/>
</dbReference>
<feature type="domain" description="Sulfatase N-terminal" evidence="8">
    <location>
        <begin position="168"/>
        <end position="403"/>
    </location>
</feature>
<feature type="non-terminal residue" evidence="9">
    <location>
        <position position="415"/>
    </location>
</feature>
<dbReference type="Gene3D" id="3.40.720.10">
    <property type="entry name" value="Alkaline Phosphatase, subunit A"/>
    <property type="match status" value="1"/>
</dbReference>
<gene>
    <name evidence="9" type="ORF">Q757_07275</name>
</gene>
<keyword evidence="5 7" id="KW-1133">Transmembrane helix</keyword>
<evidence type="ECO:0000256" key="3">
    <source>
        <dbReference type="ARBA" id="ARBA00022475"/>
    </source>
</evidence>
<keyword evidence="3" id="KW-1003">Cell membrane</keyword>
<evidence type="ECO:0000256" key="1">
    <source>
        <dbReference type="ARBA" id="ARBA00004651"/>
    </source>
</evidence>
<dbReference type="CDD" id="cd16015">
    <property type="entry name" value="LTA_synthase"/>
    <property type="match status" value="1"/>
</dbReference>
<dbReference type="PANTHER" id="PTHR47371">
    <property type="entry name" value="LIPOTEICHOIC ACID SYNTHASE"/>
    <property type="match status" value="1"/>
</dbReference>
<dbReference type="InterPro" id="IPR017850">
    <property type="entry name" value="Alkaline_phosphatase_core_sf"/>
</dbReference>
<reference evidence="9 10" key="1">
    <citation type="journal article" date="2014" name="Antonie Van Leeuwenhoek">
        <title>Oenococcus alcoholitolerans sp. nov., a lactic acid bacteria isolated from cachaca and ethanol fermentation processes.</title>
        <authorList>
            <person name="Badotti F."/>
            <person name="Moreira A.P."/>
            <person name="Tonon L.A."/>
            <person name="de Lucena B.T."/>
            <person name="Gomes Fde C."/>
            <person name="Kruger R."/>
            <person name="Thompson C.C."/>
            <person name="de Morais M.A.Jr."/>
            <person name="Rosa C.A."/>
            <person name="Thompson F.L."/>
        </authorList>
    </citation>
    <scope>NUCLEOTIDE SEQUENCE [LARGE SCALE GENOMIC DNA]</scope>
    <source>
        <strain evidence="9 10">UFRJ-M7.2.18</strain>
    </source>
</reference>
<feature type="transmembrane region" description="Helical" evidence="7">
    <location>
        <begin position="37"/>
        <end position="61"/>
    </location>
</feature>
<evidence type="ECO:0000256" key="5">
    <source>
        <dbReference type="ARBA" id="ARBA00022989"/>
    </source>
</evidence>
<dbReference type="Proteomes" id="UP000030023">
    <property type="component" value="Unassembled WGS sequence"/>
</dbReference>
<accession>A0ABR4XQ20</accession>
<evidence type="ECO:0000256" key="4">
    <source>
        <dbReference type="ARBA" id="ARBA00022692"/>
    </source>
</evidence>
<dbReference type="SUPFAM" id="SSF53649">
    <property type="entry name" value="Alkaline phosphatase-like"/>
    <property type="match status" value="1"/>
</dbReference>
<dbReference type="EMBL" id="AXCV01000368">
    <property type="protein sequence ID" value="KGO28189.1"/>
    <property type="molecule type" value="Genomic_DNA"/>
</dbReference>
<sequence length="415" mass="46918">SLWLFANVLYYREFSDFLSLSIISSGSSVGENLSKSIAGIVHLSDFLVFLDILVLIVLLIFKQIKVDTNGIRKKFSVLTSLLGFVSVFAVFGLASSDRSGLLTRTFDNNYIVKYLGLNEYAAFNALQTHSQAQSRKRASSSQLKPISKWVSKNRAADNVKYFGIDKGRNVIVFHLESFQQFLIGMKVDGQEVTPNLNNFFHDQHTIAFDNFYHQVGQGKTSDAEMMLDNSLFGLPSGSAMVKYGSTNTFQSVPAILDQRGYTSAAFHGDVPSFWNRNNAYKSWGYDYFFSKSFYPNANNSDYNLGYGMLDKIFLKDSSKYLSQLPQPFYAKIITVTNHYPYETNREISSQFPATTTGDRTVDHYVQTAHYLDSAFGEFLQWLKDSGLYNNSLIYVYGDHYGISENHQPAIAQLLK</sequence>
<evidence type="ECO:0000256" key="2">
    <source>
        <dbReference type="ARBA" id="ARBA00004936"/>
    </source>
</evidence>
<comment type="subcellular location">
    <subcellularLocation>
        <location evidence="1">Cell membrane</location>
        <topology evidence="1">Multi-pass membrane protein</topology>
    </subcellularLocation>
</comment>
<comment type="pathway">
    <text evidence="2">Cell wall biogenesis; lipoteichoic acid biosynthesis.</text>
</comment>
<evidence type="ECO:0000256" key="7">
    <source>
        <dbReference type="SAM" id="Phobius"/>
    </source>
</evidence>
<dbReference type="PANTHER" id="PTHR47371:SF3">
    <property type="entry name" value="PHOSPHOGLYCEROL TRANSFERASE I"/>
    <property type="match status" value="1"/>
</dbReference>
<evidence type="ECO:0000313" key="10">
    <source>
        <dbReference type="Proteomes" id="UP000030023"/>
    </source>
</evidence>
<keyword evidence="6 7" id="KW-0472">Membrane</keyword>
<evidence type="ECO:0000259" key="8">
    <source>
        <dbReference type="Pfam" id="PF00884"/>
    </source>
</evidence>
<feature type="transmembrane region" description="Helical" evidence="7">
    <location>
        <begin position="73"/>
        <end position="94"/>
    </location>
</feature>
<comment type="caution">
    <text evidence="9">The sequence shown here is derived from an EMBL/GenBank/DDBJ whole genome shotgun (WGS) entry which is preliminary data.</text>
</comment>
<organism evidence="9 10">
    <name type="scientific">Oenococcus alcoholitolerans</name>
    <dbReference type="NCBI Taxonomy" id="931074"/>
    <lineage>
        <taxon>Bacteria</taxon>
        <taxon>Bacillati</taxon>
        <taxon>Bacillota</taxon>
        <taxon>Bacilli</taxon>
        <taxon>Lactobacillales</taxon>
        <taxon>Lactobacillaceae</taxon>
        <taxon>Oenococcus</taxon>
    </lineage>
</organism>
<proteinExistence type="predicted"/>
<dbReference type="InterPro" id="IPR000917">
    <property type="entry name" value="Sulfatase_N"/>
</dbReference>
<dbReference type="InterPro" id="IPR050448">
    <property type="entry name" value="OpgB/LTA_synthase_biosynth"/>
</dbReference>
<feature type="non-terminal residue" evidence="9">
    <location>
        <position position="1"/>
    </location>
</feature>
<evidence type="ECO:0000313" key="9">
    <source>
        <dbReference type="EMBL" id="KGO28189.1"/>
    </source>
</evidence>
<evidence type="ECO:0000256" key="6">
    <source>
        <dbReference type="ARBA" id="ARBA00023136"/>
    </source>
</evidence>
<name>A0ABR4XQ20_9LACO</name>
<protein>
    <recommendedName>
        <fullName evidence="8">Sulfatase N-terminal domain-containing protein</fullName>
    </recommendedName>
</protein>